<dbReference type="PANTHER" id="PTHR31862:SF1">
    <property type="entry name" value="UPF0261 DOMAIN PROTEIN (AFU_ORTHOLOGUE AFUA_1G10120)"/>
    <property type="match status" value="1"/>
</dbReference>
<accession>A0ABP9NTE7</accession>
<dbReference type="Pfam" id="PF06792">
    <property type="entry name" value="UPF0261"/>
    <property type="match status" value="1"/>
</dbReference>
<dbReference type="InterPro" id="IPR056778">
    <property type="entry name" value="UPF0261_C"/>
</dbReference>
<dbReference type="Proteomes" id="UP001500804">
    <property type="component" value="Unassembled WGS sequence"/>
</dbReference>
<evidence type="ECO:0000313" key="3">
    <source>
        <dbReference type="EMBL" id="GAA5133326.1"/>
    </source>
</evidence>
<dbReference type="PANTHER" id="PTHR31862">
    <property type="entry name" value="UPF0261 DOMAIN PROTEIN (AFU_ORTHOLOGUE AFUA_1G10120)"/>
    <property type="match status" value="1"/>
</dbReference>
<dbReference type="NCBIfam" id="NF002674">
    <property type="entry name" value="PRK02399.1-2"/>
    <property type="match status" value="1"/>
</dbReference>
<feature type="domain" description="UPF0261" evidence="1">
    <location>
        <begin position="8"/>
        <end position="178"/>
    </location>
</feature>
<dbReference type="Gene3D" id="3.40.50.12030">
    <property type="entry name" value="Uncharacterised protein family UPF0261, NC domain"/>
    <property type="match status" value="1"/>
</dbReference>
<organism evidence="3 4">
    <name type="scientific">Pseudonocardia adelaidensis</name>
    <dbReference type="NCBI Taxonomy" id="648754"/>
    <lineage>
        <taxon>Bacteria</taxon>
        <taxon>Bacillati</taxon>
        <taxon>Actinomycetota</taxon>
        <taxon>Actinomycetes</taxon>
        <taxon>Pseudonocardiales</taxon>
        <taxon>Pseudonocardiaceae</taxon>
        <taxon>Pseudonocardia</taxon>
    </lineage>
</organism>
<keyword evidence="4" id="KW-1185">Reference proteome</keyword>
<reference evidence="4" key="1">
    <citation type="journal article" date="2019" name="Int. J. Syst. Evol. Microbiol.">
        <title>The Global Catalogue of Microorganisms (GCM) 10K type strain sequencing project: providing services to taxonomists for standard genome sequencing and annotation.</title>
        <authorList>
            <consortium name="The Broad Institute Genomics Platform"/>
            <consortium name="The Broad Institute Genome Sequencing Center for Infectious Disease"/>
            <person name="Wu L."/>
            <person name="Ma J."/>
        </authorList>
    </citation>
    <scope>NUCLEOTIDE SEQUENCE [LARGE SCALE GENOMIC DNA]</scope>
    <source>
        <strain evidence="4">JCM 18302</strain>
    </source>
</reference>
<gene>
    <name evidence="3" type="ORF">GCM10023320_59280</name>
</gene>
<dbReference type="InterPro" id="IPR044122">
    <property type="entry name" value="UPF0261_N"/>
</dbReference>
<sequence length="411" mass="41167">MNGAVPAAVLVGALDTKHAEYGFVRDRIAAAGVPCLLVDTSVLGAPGLAADVDRRAVADAAGADHDALVAAGDRNAAVSAMARGAAAVVRELHRGGRVAAVVVLGGSNAGFVMSEIAPVLPLGVPKVLVSTVVAGDTRPYVGTSDLTMVYPVVDIAGLNSVSTPVLARAADAVVGMVTGPPVPAPSGRPAVGATMFGVTTACVQALGTHLAANGAEVQVFHCTGTGGRTLEALIGSGVFAAVADVTTTELADELVGGVCTAGPHRLEAAAAHGVPQVVSVGALDMVNFGPRDTVPAEHGGRRLLAHNPSVTLMRTSPAENAELGRVIARKLAGASAFVEVHVPRRGFSQISAPGGPFHDPDADAALIDALHAALDPRIPLHVHDLAVNDPAFAHHLGAAMDRALSGTTKGT</sequence>
<feature type="domain" description="UPF0261" evidence="2">
    <location>
        <begin position="188"/>
        <end position="402"/>
    </location>
</feature>
<protein>
    <submittedName>
        <fullName evidence="3">Tm-1-like ATP-binding domain-containing protein</fullName>
    </submittedName>
</protein>
<comment type="caution">
    <text evidence="3">The sequence shown here is derived from an EMBL/GenBank/DDBJ whole genome shotgun (WGS) entry which is preliminary data.</text>
</comment>
<dbReference type="InterPro" id="IPR051353">
    <property type="entry name" value="Tobamovirus_resist_UPF0261"/>
</dbReference>
<dbReference type="CDD" id="cd15488">
    <property type="entry name" value="Tm-1-like"/>
    <property type="match status" value="1"/>
</dbReference>
<dbReference type="InterPro" id="IPR008322">
    <property type="entry name" value="UPF0261"/>
</dbReference>
<proteinExistence type="predicted"/>
<dbReference type="PIRSF" id="PIRSF033271">
    <property type="entry name" value="UCP033271"/>
    <property type="match status" value="1"/>
</dbReference>
<dbReference type="Gene3D" id="3.40.50.12020">
    <property type="entry name" value="Uncharacterised protein family UPF0261, NN domain"/>
    <property type="match status" value="1"/>
</dbReference>
<evidence type="ECO:0000313" key="4">
    <source>
        <dbReference type="Proteomes" id="UP001500804"/>
    </source>
</evidence>
<evidence type="ECO:0000259" key="2">
    <source>
        <dbReference type="Pfam" id="PF23189"/>
    </source>
</evidence>
<dbReference type="RefSeq" id="WP_345609412.1">
    <property type="nucleotide sequence ID" value="NZ_BAABJO010000027.1"/>
</dbReference>
<dbReference type="EMBL" id="BAABJO010000027">
    <property type="protein sequence ID" value="GAA5133326.1"/>
    <property type="molecule type" value="Genomic_DNA"/>
</dbReference>
<evidence type="ECO:0000259" key="1">
    <source>
        <dbReference type="Pfam" id="PF06792"/>
    </source>
</evidence>
<dbReference type="Pfam" id="PF23189">
    <property type="entry name" value="UPF0261_C"/>
    <property type="match status" value="1"/>
</dbReference>
<name>A0ABP9NTE7_9PSEU</name>